<evidence type="ECO:0008006" key="3">
    <source>
        <dbReference type="Google" id="ProtNLM"/>
    </source>
</evidence>
<dbReference type="EMBL" id="JMQI01000066">
    <property type="protein sequence ID" value="KDN18157.1"/>
    <property type="molecule type" value="Genomic_DNA"/>
</dbReference>
<name>A0A066TX75_9PSEU</name>
<dbReference type="InterPro" id="IPR036388">
    <property type="entry name" value="WH-like_DNA-bd_sf"/>
</dbReference>
<protein>
    <recommendedName>
        <fullName evidence="3">ANTAR domain-containing protein</fullName>
    </recommendedName>
</protein>
<comment type="caution">
    <text evidence="1">The sequence shown here is derived from an EMBL/GenBank/DDBJ whole genome shotgun (WGS) entry which is preliminary data.</text>
</comment>
<dbReference type="STRING" id="287986.DV20_32990"/>
<reference evidence="1 2" key="1">
    <citation type="submission" date="2014-05" db="EMBL/GenBank/DDBJ databases">
        <title>Draft genome sequence of Amycolatopsis rifamycinica DSM 46095.</title>
        <authorList>
            <person name="Lal R."/>
            <person name="Saxena A."/>
            <person name="Kumari R."/>
            <person name="Mukherjee U."/>
            <person name="Singh P."/>
            <person name="Sangwan N."/>
            <person name="Mahato N.K."/>
        </authorList>
    </citation>
    <scope>NUCLEOTIDE SEQUENCE [LARGE SCALE GENOMIC DNA]</scope>
    <source>
        <strain evidence="1 2">DSM 46095</strain>
    </source>
</reference>
<keyword evidence="2" id="KW-1185">Reference proteome</keyword>
<evidence type="ECO:0000313" key="1">
    <source>
        <dbReference type="EMBL" id="KDN18157.1"/>
    </source>
</evidence>
<dbReference type="AlphaFoldDB" id="A0A066TX75"/>
<evidence type="ECO:0000313" key="2">
    <source>
        <dbReference type="Proteomes" id="UP000027345"/>
    </source>
</evidence>
<dbReference type="Proteomes" id="UP000027345">
    <property type="component" value="Unassembled WGS sequence"/>
</dbReference>
<organism evidence="1 2">
    <name type="scientific">Amycolatopsis rifamycinica</name>
    <dbReference type="NCBI Taxonomy" id="287986"/>
    <lineage>
        <taxon>Bacteria</taxon>
        <taxon>Bacillati</taxon>
        <taxon>Actinomycetota</taxon>
        <taxon>Actinomycetes</taxon>
        <taxon>Pseudonocardiales</taxon>
        <taxon>Pseudonocardiaceae</taxon>
        <taxon>Amycolatopsis</taxon>
    </lineage>
</organism>
<gene>
    <name evidence="1" type="ORF">DV20_32990</name>
</gene>
<dbReference type="Gene3D" id="1.10.10.10">
    <property type="entry name" value="Winged helix-like DNA-binding domain superfamily/Winged helix DNA-binding domain"/>
    <property type="match status" value="1"/>
</dbReference>
<accession>A0A066TX75</accession>
<proteinExistence type="predicted"/>
<dbReference type="OrthoDB" id="3630707at2"/>
<dbReference type="RefSeq" id="WP_043786884.1">
    <property type="nucleotide sequence ID" value="NZ_JMQI01000066.1"/>
</dbReference>
<sequence>MPLRAATPPATDVVGLALEVLAAQGLSRPAAHAALVAMAQDRGQTVARCAALVVAAVDGRVG</sequence>